<dbReference type="STRING" id="997350.HMPREF9129_1452"/>
<gene>
    <name evidence="2" type="ORF">HMPREF9129_1452</name>
</gene>
<accession>G4D4X2</accession>
<dbReference type="SUPFAM" id="SSF100950">
    <property type="entry name" value="NagB/RpiA/CoA transferase-like"/>
    <property type="match status" value="1"/>
</dbReference>
<dbReference type="eggNOG" id="COG1349">
    <property type="taxonomic scope" value="Bacteria"/>
</dbReference>
<dbReference type="InterPro" id="IPR014036">
    <property type="entry name" value="DeoR-like_C"/>
</dbReference>
<dbReference type="AlphaFoldDB" id="G4D4X2"/>
<comment type="caution">
    <text evidence="2">The sequence shown here is derived from an EMBL/GenBank/DDBJ whole genome shotgun (WGS) entry which is preliminary data.</text>
</comment>
<feature type="domain" description="DeoR-like transcriptional repressor C-terminal sensor" evidence="1">
    <location>
        <begin position="1"/>
        <end position="142"/>
    </location>
</feature>
<dbReference type="SMART" id="SM01134">
    <property type="entry name" value="DeoRC"/>
    <property type="match status" value="1"/>
</dbReference>
<sequence>MTVFLDSGSTCYELSKKIKLRDFSHLNVITQDLSIINYLKETSGINLIVLGGLLSNETNSMNGILTQLCLERLSADIAFLGASSISNDLKIFTPSENKILSKIEMVKNSKKSILIADSGKINNSNLYYVHDVKDFDLFITDQGLSSEFEKRLIESEIKYMKV</sequence>
<dbReference type="InterPro" id="IPR050313">
    <property type="entry name" value="Carb_Metab_HTH_regulators"/>
</dbReference>
<dbReference type="PATRIC" id="fig|997350.3.peg.1394"/>
<dbReference type="RefSeq" id="WP_004822112.1">
    <property type="nucleotide sequence ID" value="NZ_JH165063.1"/>
</dbReference>
<evidence type="ECO:0000313" key="3">
    <source>
        <dbReference type="Proteomes" id="UP000003422"/>
    </source>
</evidence>
<dbReference type="HOGENOM" id="CLU_060699_5_1_9"/>
<dbReference type="PANTHER" id="PTHR30363:SF46">
    <property type="entry name" value="LYSR FAMILY TRANSCRIPTIONAL REGULATOR"/>
    <property type="match status" value="1"/>
</dbReference>
<proteinExistence type="predicted"/>
<name>G4D4X2_9FIRM</name>
<organism evidence="2 3">
    <name type="scientific">Peptoniphilus indolicus ATCC 29427</name>
    <dbReference type="NCBI Taxonomy" id="997350"/>
    <lineage>
        <taxon>Bacteria</taxon>
        <taxon>Bacillati</taxon>
        <taxon>Bacillota</taxon>
        <taxon>Tissierellia</taxon>
        <taxon>Tissierellales</taxon>
        <taxon>Peptoniphilaceae</taxon>
        <taxon>Peptoniphilus</taxon>
    </lineage>
</organism>
<evidence type="ECO:0000259" key="1">
    <source>
        <dbReference type="Pfam" id="PF00455"/>
    </source>
</evidence>
<dbReference type="OrthoDB" id="9797223at2"/>
<dbReference type="Gene3D" id="3.40.50.1360">
    <property type="match status" value="1"/>
</dbReference>
<keyword evidence="3" id="KW-1185">Reference proteome</keyword>
<dbReference type="EMBL" id="AGBB01000141">
    <property type="protein sequence ID" value="EGY79420.1"/>
    <property type="molecule type" value="Genomic_DNA"/>
</dbReference>
<protein>
    <submittedName>
        <fullName evidence="2">DeoR family transcriptional regulator</fullName>
    </submittedName>
</protein>
<dbReference type="PANTHER" id="PTHR30363">
    <property type="entry name" value="HTH-TYPE TRANSCRIPTIONAL REGULATOR SRLR-RELATED"/>
    <property type="match status" value="1"/>
</dbReference>
<dbReference type="InterPro" id="IPR037171">
    <property type="entry name" value="NagB/RpiA_transferase-like"/>
</dbReference>
<dbReference type="Pfam" id="PF00455">
    <property type="entry name" value="DeoRC"/>
    <property type="match status" value="1"/>
</dbReference>
<evidence type="ECO:0000313" key="2">
    <source>
        <dbReference type="EMBL" id="EGY79420.1"/>
    </source>
</evidence>
<reference evidence="2 3" key="1">
    <citation type="submission" date="2011-06" db="EMBL/GenBank/DDBJ databases">
        <authorList>
            <person name="Muzny D."/>
            <person name="Qin X."/>
            <person name="Deng J."/>
            <person name="Jiang H."/>
            <person name="Liu Y."/>
            <person name="Qu J."/>
            <person name="Song X.-Z."/>
            <person name="Zhang L."/>
            <person name="Thornton R."/>
            <person name="Coyle M."/>
            <person name="Francisco L."/>
            <person name="Jackson L."/>
            <person name="Javaid M."/>
            <person name="Korchina V."/>
            <person name="Kovar C."/>
            <person name="Mata R."/>
            <person name="Mathew T."/>
            <person name="Ngo R."/>
            <person name="Nguyen L."/>
            <person name="Nguyen N."/>
            <person name="Okwuonu G."/>
            <person name="Ongeri F."/>
            <person name="Pham C."/>
            <person name="Simmons D."/>
            <person name="Wilczek-Boney K."/>
            <person name="Hale W."/>
            <person name="Jakkamsetti A."/>
            <person name="Pham P."/>
            <person name="Ruth R."/>
            <person name="San Lucas F."/>
            <person name="Warren J."/>
            <person name="Zhang J."/>
            <person name="Zhao Z."/>
            <person name="Zhou C."/>
            <person name="Zhu D."/>
            <person name="Lee S."/>
            <person name="Bess C."/>
            <person name="Blankenburg K."/>
            <person name="Forbes L."/>
            <person name="Fu Q."/>
            <person name="Gubbala S."/>
            <person name="Hirani K."/>
            <person name="Jayaseelan J.C."/>
            <person name="Lara F."/>
            <person name="Munidasa M."/>
            <person name="Palculict T."/>
            <person name="Patil S."/>
            <person name="Pu L.-L."/>
            <person name="Saada N."/>
            <person name="Tang L."/>
            <person name="Weissenberger G."/>
            <person name="Zhu Y."/>
            <person name="Hemphill L."/>
            <person name="Shang Y."/>
            <person name="Youmans B."/>
            <person name="Ayvaz T."/>
            <person name="Ross M."/>
            <person name="Santibanez J."/>
            <person name="Aqrawi P."/>
            <person name="Gross S."/>
            <person name="Joshi V."/>
            <person name="Fowler G."/>
            <person name="Nazareth L."/>
            <person name="Reid J."/>
            <person name="Worley K."/>
            <person name="Petrosino J."/>
            <person name="Highlander S."/>
            <person name="Gibbs R."/>
        </authorList>
    </citation>
    <scope>NUCLEOTIDE SEQUENCE [LARGE SCALE GENOMIC DNA]</scope>
    <source>
        <strain evidence="2 3">ATCC 29427</strain>
    </source>
</reference>
<dbReference type="Proteomes" id="UP000003422">
    <property type="component" value="Unassembled WGS sequence"/>
</dbReference>